<dbReference type="InterPro" id="IPR001608">
    <property type="entry name" value="Ala_racemase_N"/>
</dbReference>
<dbReference type="EMBL" id="PCVY01000043">
    <property type="protein sequence ID" value="PIQ86479.1"/>
    <property type="molecule type" value="Genomic_DNA"/>
</dbReference>
<gene>
    <name evidence="6" type="ORF">COV74_04700</name>
</gene>
<evidence type="ECO:0000313" key="7">
    <source>
        <dbReference type="Proteomes" id="UP000230859"/>
    </source>
</evidence>
<evidence type="ECO:0000256" key="2">
    <source>
        <dbReference type="HAMAP-Rule" id="MF_02087"/>
    </source>
</evidence>
<name>A0A2H0LPW7_9BACT</name>
<evidence type="ECO:0000256" key="4">
    <source>
        <dbReference type="RuleBase" id="RU004514"/>
    </source>
</evidence>
<comment type="caution">
    <text evidence="6">The sequence shown here is derived from an EMBL/GenBank/DDBJ whole genome shotgun (WGS) entry which is preliminary data.</text>
</comment>
<feature type="domain" description="Alanine racemase N-terminal" evidence="5">
    <location>
        <begin position="8"/>
        <end position="225"/>
    </location>
</feature>
<comment type="cofactor">
    <cofactor evidence="3">
        <name>pyridoxal 5'-phosphate</name>
        <dbReference type="ChEBI" id="CHEBI:597326"/>
    </cofactor>
</comment>
<evidence type="ECO:0000259" key="5">
    <source>
        <dbReference type="Pfam" id="PF01168"/>
    </source>
</evidence>
<sequence>MVAEKIAELKARITTICKRLGRDAEEVLLVLVTKQVSAETIRLAYDAGMRAFGENRVQELLSKKDLLPPDVKWHLIGHLQTNKVKDCIKYVTMIHSLDSLKLADEIEKQAGKKNLTIDCLVQVNTSGEASKFGVPPEALESLIHSVLNHSHIRLKGLMTIGPLTKEEAAIRASFKTLKSLQTRMQNRFPALKWNYLSMGMSQDFEWALEEGSNCLRIGTAVFGERVV</sequence>
<dbReference type="InterPro" id="IPR011078">
    <property type="entry name" value="PyrdxlP_homeostasis"/>
</dbReference>
<dbReference type="Pfam" id="PF01168">
    <property type="entry name" value="Ala_racemase_N"/>
    <property type="match status" value="1"/>
</dbReference>
<dbReference type="PIRSF" id="PIRSF004848">
    <property type="entry name" value="YBL036c_PLPDEIII"/>
    <property type="match status" value="1"/>
</dbReference>
<dbReference type="AlphaFoldDB" id="A0A2H0LPW7"/>
<dbReference type="SUPFAM" id="SSF51419">
    <property type="entry name" value="PLP-binding barrel"/>
    <property type="match status" value="1"/>
</dbReference>
<comment type="similarity">
    <text evidence="2 4">Belongs to the pyridoxal phosphate-binding protein YggS/PROSC family.</text>
</comment>
<dbReference type="HAMAP" id="MF_02087">
    <property type="entry name" value="PLP_homeostasis"/>
    <property type="match status" value="1"/>
</dbReference>
<protein>
    <recommendedName>
        <fullName evidence="2">Pyridoxal phosphate homeostasis protein</fullName>
        <shortName evidence="2">PLP homeostasis protein</shortName>
    </recommendedName>
</protein>
<dbReference type="InterPro" id="IPR029066">
    <property type="entry name" value="PLP-binding_barrel"/>
</dbReference>
<organism evidence="6 7">
    <name type="scientific">Candidatus Abzuiibacterium crystallinum</name>
    <dbReference type="NCBI Taxonomy" id="1974748"/>
    <lineage>
        <taxon>Bacteria</taxon>
        <taxon>Pseudomonadati</taxon>
        <taxon>Candidatus Omnitrophota</taxon>
        <taxon>Candidatus Abzuiibacterium</taxon>
    </lineage>
</organism>
<dbReference type="Gene3D" id="3.20.20.10">
    <property type="entry name" value="Alanine racemase"/>
    <property type="match status" value="1"/>
</dbReference>
<accession>A0A2H0LPW7</accession>
<feature type="modified residue" description="N6-(pyridoxal phosphate)lysine" evidence="2 3">
    <location>
        <position position="34"/>
    </location>
</feature>
<evidence type="ECO:0000313" key="6">
    <source>
        <dbReference type="EMBL" id="PIQ86479.1"/>
    </source>
</evidence>
<dbReference type="PANTHER" id="PTHR10146">
    <property type="entry name" value="PROLINE SYNTHETASE CO-TRANSCRIBED BACTERIAL HOMOLOG PROTEIN"/>
    <property type="match status" value="1"/>
</dbReference>
<dbReference type="GO" id="GO:0030170">
    <property type="term" value="F:pyridoxal phosphate binding"/>
    <property type="evidence" value="ECO:0007669"/>
    <property type="project" value="UniProtKB-UniRule"/>
</dbReference>
<keyword evidence="1 2" id="KW-0663">Pyridoxal phosphate</keyword>
<comment type="function">
    <text evidence="2">Pyridoxal 5'-phosphate (PLP)-binding protein, which is involved in PLP homeostasis.</text>
</comment>
<reference evidence="6 7" key="1">
    <citation type="submission" date="2017-09" db="EMBL/GenBank/DDBJ databases">
        <title>Depth-based differentiation of microbial function through sediment-hosted aquifers and enrichment of novel symbionts in the deep terrestrial subsurface.</title>
        <authorList>
            <person name="Probst A.J."/>
            <person name="Ladd B."/>
            <person name="Jarett J.K."/>
            <person name="Geller-Mcgrath D.E."/>
            <person name="Sieber C.M."/>
            <person name="Emerson J.B."/>
            <person name="Anantharaman K."/>
            <person name="Thomas B.C."/>
            <person name="Malmstrom R."/>
            <person name="Stieglmeier M."/>
            <person name="Klingl A."/>
            <person name="Woyke T."/>
            <person name="Ryan C.M."/>
            <person name="Banfield J.F."/>
        </authorList>
    </citation>
    <scope>NUCLEOTIDE SEQUENCE [LARGE SCALE GENOMIC DNA]</scope>
    <source>
        <strain evidence="6">CG11_big_fil_rev_8_21_14_0_20_45_26</strain>
    </source>
</reference>
<proteinExistence type="inferred from homology"/>
<dbReference type="PANTHER" id="PTHR10146:SF14">
    <property type="entry name" value="PYRIDOXAL PHOSPHATE HOMEOSTASIS PROTEIN"/>
    <property type="match status" value="1"/>
</dbReference>
<evidence type="ECO:0000256" key="1">
    <source>
        <dbReference type="ARBA" id="ARBA00022898"/>
    </source>
</evidence>
<dbReference type="FunFam" id="3.20.20.10:FF:000018">
    <property type="entry name" value="Pyridoxal phosphate homeostasis protein"/>
    <property type="match status" value="1"/>
</dbReference>
<dbReference type="CDD" id="cd00635">
    <property type="entry name" value="PLPDE_III_YBL036c_like"/>
    <property type="match status" value="1"/>
</dbReference>
<dbReference type="Proteomes" id="UP000230859">
    <property type="component" value="Unassembled WGS sequence"/>
</dbReference>
<evidence type="ECO:0000256" key="3">
    <source>
        <dbReference type="PIRSR" id="PIRSR004848-1"/>
    </source>
</evidence>
<dbReference type="NCBIfam" id="TIGR00044">
    <property type="entry name" value="YggS family pyridoxal phosphate-dependent enzyme"/>
    <property type="match status" value="1"/>
</dbReference>